<evidence type="ECO:0000256" key="1">
    <source>
        <dbReference type="ARBA" id="ARBA00022649"/>
    </source>
</evidence>
<evidence type="ECO:0000313" key="2">
    <source>
        <dbReference type="EMBL" id="AEN97252.1"/>
    </source>
</evidence>
<dbReference type="KEGG" id="rho:RHOM_10715"/>
<dbReference type="Pfam" id="PF05016">
    <property type="entry name" value="ParE_toxin"/>
    <property type="match status" value="1"/>
</dbReference>
<name>G2T3W5_ROSHA</name>
<dbReference type="RefSeq" id="WP_014080272.1">
    <property type="nucleotide sequence ID" value="NC_015977.1"/>
</dbReference>
<dbReference type="eggNOG" id="COG3668">
    <property type="taxonomic scope" value="Bacteria"/>
</dbReference>
<dbReference type="Gene3D" id="3.30.2310.20">
    <property type="entry name" value="RelE-like"/>
    <property type="match status" value="1"/>
</dbReference>
<accession>G2T3W5</accession>
<dbReference type="STRING" id="585394.RHOM_10715"/>
<dbReference type="OrthoDB" id="3268478at2"/>
<dbReference type="InterPro" id="IPR007712">
    <property type="entry name" value="RelE/ParE_toxin"/>
</dbReference>
<dbReference type="Proteomes" id="UP000008178">
    <property type="component" value="Chromosome"/>
</dbReference>
<dbReference type="AlphaFoldDB" id="G2T3W5"/>
<organism evidence="2 3">
    <name type="scientific">Roseburia hominis (strain DSM 16839 / JCM 17582 / NCIMB 14029 / A2-183)</name>
    <dbReference type="NCBI Taxonomy" id="585394"/>
    <lineage>
        <taxon>Bacteria</taxon>
        <taxon>Bacillati</taxon>
        <taxon>Bacillota</taxon>
        <taxon>Clostridia</taxon>
        <taxon>Lachnospirales</taxon>
        <taxon>Lachnospiraceae</taxon>
        <taxon>Roseburia</taxon>
    </lineage>
</organism>
<proteinExistence type="predicted"/>
<dbReference type="EMBL" id="CP003040">
    <property type="protein sequence ID" value="AEN97252.1"/>
    <property type="molecule type" value="Genomic_DNA"/>
</dbReference>
<protein>
    <submittedName>
        <fullName evidence="2">Addiction module toxin, RelE/StbE family protein</fullName>
    </submittedName>
</protein>
<dbReference type="InterPro" id="IPR035093">
    <property type="entry name" value="RelE/ParE_toxin_dom_sf"/>
</dbReference>
<keyword evidence="1" id="KW-1277">Toxin-antitoxin system</keyword>
<evidence type="ECO:0000313" key="3">
    <source>
        <dbReference type="Proteomes" id="UP000008178"/>
    </source>
</evidence>
<sequence length="104" mass="12323">MANVVFTEPAEYDLLDIEYYIFVDLCNPQASRRITEGILEAAERLGEYPIGHPLVDDELLGRIGLRMTRFDNYNIFYHYDSEDDVVYIIRILYNKVDWQNILKK</sequence>
<dbReference type="GeneID" id="93723907"/>
<dbReference type="BioCyc" id="RHOM585394:G1H02-2139-MONOMER"/>
<reference evidence="2 3" key="1">
    <citation type="journal article" date="2015" name="Genome Announc.">
        <title>Complete genome sequence of the human gut symbiont Roseburia hominis.</title>
        <authorList>
            <person name="Travis A.J."/>
            <person name="Kelly D."/>
            <person name="Flint H.J."/>
            <person name="Aminov R.I."/>
        </authorList>
    </citation>
    <scope>NUCLEOTIDE SEQUENCE [LARGE SCALE GENOMIC DNA]</scope>
    <source>
        <strain evidence="3">DSM 16839 / JCM 17582 / NCIMB 14029 / A2-183</strain>
    </source>
</reference>
<dbReference type="HOGENOM" id="CLU_147162_6_1_9"/>
<gene>
    <name evidence="2" type="ordered locus">RHOM_10715</name>
</gene>
<keyword evidence="3" id="KW-1185">Reference proteome</keyword>